<dbReference type="EMBL" id="CP035913">
    <property type="protein sequence ID" value="QBE62119.1"/>
    <property type="molecule type" value="Genomic_DNA"/>
</dbReference>
<evidence type="ECO:0000256" key="4">
    <source>
        <dbReference type="ARBA" id="ARBA00022679"/>
    </source>
</evidence>
<keyword evidence="8" id="KW-0902">Two-component regulatory system</keyword>
<dbReference type="SUPFAM" id="SSF47384">
    <property type="entry name" value="Homodimeric domain of signal transducing histidine kinase"/>
    <property type="match status" value="1"/>
</dbReference>
<dbReference type="GO" id="GO:0000156">
    <property type="term" value="F:phosphorelay response regulator activity"/>
    <property type="evidence" value="ECO:0007669"/>
    <property type="project" value="TreeGrafter"/>
</dbReference>
<dbReference type="CDD" id="cd00075">
    <property type="entry name" value="HATPase"/>
    <property type="match status" value="1"/>
</dbReference>
<dbReference type="InterPro" id="IPR050351">
    <property type="entry name" value="BphY/WalK/GraS-like"/>
</dbReference>
<keyword evidence="3" id="KW-0597">Phosphoprotein</keyword>
<reference evidence="10 11" key="1">
    <citation type="submission" date="2019-02" db="EMBL/GenBank/DDBJ databases">
        <title>Draft Genome Sequences of Six Type Strains of the Genus Massilia.</title>
        <authorList>
            <person name="Miess H."/>
            <person name="Frediansyhah A."/>
            <person name="Gross H."/>
        </authorList>
    </citation>
    <scope>NUCLEOTIDE SEQUENCE [LARGE SCALE GENOMIC DNA]</scope>
    <source>
        <strain evidence="10 11">DSM 17473</strain>
    </source>
</reference>
<evidence type="ECO:0000256" key="8">
    <source>
        <dbReference type="ARBA" id="ARBA00023012"/>
    </source>
</evidence>
<evidence type="ECO:0000256" key="6">
    <source>
        <dbReference type="ARBA" id="ARBA00022777"/>
    </source>
</evidence>
<evidence type="ECO:0000256" key="7">
    <source>
        <dbReference type="ARBA" id="ARBA00022840"/>
    </source>
</evidence>
<dbReference type="InterPro" id="IPR005467">
    <property type="entry name" value="His_kinase_dom"/>
</dbReference>
<dbReference type="InterPro" id="IPR004358">
    <property type="entry name" value="Sig_transdc_His_kin-like_C"/>
</dbReference>
<evidence type="ECO:0000313" key="10">
    <source>
        <dbReference type="EMBL" id="QBE62119.1"/>
    </source>
</evidence>
<dbReference type="PANTHER" id="PTHR42878:SF7">
    <property type="entry name" value="SENSOR HISTIDINE KINASE GLRK"/>
    <property type="match status" value="1"/>
</dbReference>
<dbReference type="GO" id="GO:0005524">
    <property type="term" value="F:ATP binding"/>
    <property type="evidence" value="ECO:0007669"/>
    <property type="project" value="UniProtKB-KW"/>
</dbReference>
<evidence type="ECO:0000259" key="9">
    <source>
        <dbReference type="PROSITE" id="PS50109"/>
    </source>
</evidence>
<gene>
    <name evidence="10" type="ORF">EWM63_03245</name>
</gene>
<dbReference type="Pfam" id="PF02518">
    <property type="entry name" value="HATPase_c"/>
    <property type="match status" value="1"/>
</dbReference>
<keyword evidence="11" id="KW-1185">Reference proteome</keyword>
<dbReference type="OrthoDB" id="8807260at2"/>
<dbReference type="GO" id="GO:0030295">
    <property type="term" value="F:protein kinase activator activity"/>
    <property type="evidence" value="ECO:0007669"/>
    <property type="project" value="TreeGrafter"/>
</dbReference>
<dbReference type="Gene3D" id="1.10.287.130">
    <property type="match status" value="1"/>
</dbReference>
<dbReference type="PROSITE" id="PS50109">
    <property type="entry name" value="HIS_KIN"/>
    <property type="match status" value="1"/>
</dbReference>
<dbReference type="EC" id="2.7.13.3" evidence="2"/>
<keyword evidence="5" id="KW-0547">Nucleotide-binding</keyword>
<dbReference type="Gene3D" id="3.30.565.10">
    <property type="entry name" value="Histidine kinase-like ATPase, C-terminal domain"/>
    <property type="match status" value="1"/>
</dbReference>
<evidence type="ECO:0000256" key="2">
    <source>
        <dbReference type="ARBA" id="ARBA00012438"/>
    </source>
</evidence>
<organism evidence="10 11">
    <name type="scientific">Pseudoduganella lutea</name>
    <dbReference type="NCBI Taxonomy" id="321985"/>
    <lineage>
        <taxon>Bacteria</taxon>
        <taxon>Pseudomonadati</taxon>
        <taxon>Pseudomonadota</taxon>
        <taxon>Betaproteobacteria</taxon>
        <taxon>Burkholderiales</taxon>
        <taxon>Oxalobacteraceae</taxon>
        <taxon>Telluria group</taxon>
        <taxon>Pseudoduganella</taxon>
    </lineage>
</organism>
<keyword evidence="7" id="KW-0067">ATP-binding</keyword>
<dbReference type="CDD" id="cd00082">
    <property type="entry name" value="HisKA"/>
    <property type="match status" value="1"/>
</dbReference>
<dbReference type="AlphaFoldDB" id="A0A4P6KSM1"/>
<dbReference type="PRINTS" id="PR00344">
    <property type="entry name" value="BCTRLSENSOR"/>
</dbReference>
<keyword evidence="6 10" id="KW-0418">Kinase</keyword>
<accession>A0A4P6KSM1</accession>
<protein>
    <recommendedName>
        <fullName evidence="2">histidine kinase</fullName>
        <ecNumber evidence="2">2.7.13.3</ecNumber>
    </recommendedName>
</protein>
<comment type="catalytic activity">
    <reaction evidence="1">
        <text>ATP + protein L-histidine = ADP + protein N-phospho-L-histidine.</text>
        <dbReference type="EC" id="2.7.13.3"/>
    </reaction>
</comment>
<evidence type="ECO:0000256" key="5">
    <source>
        <dbReference type="ARBA" id="ARBA00022741"/>
    </source>
</evidence>
<dbReference type="InterPro" id="IPR036890">
    <property type="entry name" value="HATPase_C_sf"/>
</dbReference>
<dbReference type="InterPro" id="IPR036097">
    <property type="entry name" value="HisK_dim/P_sf"/>
</dbReference>
<keyword evidence="4" id="KW-0808">Transferase</keyword>
<dbReference type="Proteomes" id="UP000290637">
    <property type="component" value="Chromosome"/>
</dbReference>
<evidence type="ECO:0000256" key="3">
    <source>
        <dbReference type="ARBA" id="ARBA00022553"/>
    </source>
</evidence>
<dbReference type="SMART" id="SM00388">
    <property type="entry name" value="HisKA"/>
    <property type="match status" value="1"/>
</dbReference>
<dbReference type="SMART" id="SM00387">
    <property type="entry name" value="HATPase_c"/>
    <property type="match status" value="1"/>
</dbReference>
<dbReference type="Pfam" id="PF00512">
    <property type="entry name" value="HisKA"/>
    <property type="match status" value="1"/>
</dbReference>
<proteinExistence type="predicted"/>
<evidence type="ECO:0000256" key="1">
    <source>
        <dbReference type="ARBA" id="ARBA00000085"/>
    </source>
</evidence>
<sequence length="393" mass="42639">MTSPRLAVFIRDNMEPILQAWEDFARTIEPPALTMTDNDLRDHARQMLLVFADDLETEQSDVESAAKSIGHGKRGKGDTAAEVHAEARLLSGYTVVQLVSEYRALRASVLALWAARVGDCSGTVMVDMMRFNEAVDQTLAESVARYQSLVKQSQNMFLAILGHDLRNPLGTLVSGSSIIMQGADVPPKYVLVAKRMFDGARRMSRLINDLIDFTRTHLGPGIPIRAGESDLTALCTQVTNELRTAHPQRHIDLRAPHRLEAVFDEGRVAQMLSNLIGNALQYGSKDAPVAIGVTDTDREISIVINNRGPAIPPDKIASIFDPMVRIAASACDEDEDTERTSLGIGLFISREIALAHGGQVGVVSNAADGTTFTVTMPRWPGGARPAGMIVGNS</sequence>
<dbReference type="InterPro" id="IPR003661">
    <property type="entry name" value="HisK_dim/P_dom"/>
</dbReference>
<dbReference type="InterPro" id="IPR003594">
    <property type="entry name" value="HATPase_dom"/>
</dbReference>
<dbReference type="SUPFAM" id="SSF55874">
    <property type="entry name" value="ATPase domain of HSP90 chaperone/DNA topoisomerase II/histidine kinase"/>
    <property type="match status" value="1"/>
</dbReference>
<evidence type="ECO:0000313" key="11">
    <source>
        <dbReference type="Proteomes" id="UP000290637"/>
    </source>
</evidence>
<dbReference type="PANTHER" id="PTHR42878">
    <property type="entry name" value="TWO-COMPONENT HISTIDINE KINASE"/>
    <property type="match status" value="1"/>
</dbReference>
<dbReference type="GO" id="GO:0007234">
    <property type="term" value="P:osmosensory signaling via phosphorelay pathway"/>
    <property type="evidence" value="ECO:0007669"/>
    <property type="project" value="TreeGrafter"/>
</dbReference>
<dbReference type="KEGG" id="plue:EWM63_03245"/>
<name>A0A4P6KSM1_9BURK</name>
<feature type="domain" description="Histidine kinase" evidence="9">
    <location>
        <begin position="160"/>
        <end position="380"/>
    </location>
</feature>
<dbReference type="GO" id="GO:0000155">
    <property type="term" value="F:phosphorelay sensor kinase activity"/>
    <property type="evidence" value="ECO:0007669"/>
    <property type="project" value="InterPro"/>
</dbReference>